<dbReference type="RefSeq" id="WP_263569815.1">
    <property type="nucleotide sequence ID" value="NZ_JAJIRN010000002.1"/>
</dbReference>
<sequence length="481" mass="52481">MKTRSAFGSLAAVLVATCLATAIPARSADLEQTGAAGELSRKGVLGVGAKALDALTAKTLGVSVGDGLLITLVVAGSSADQMGLKAGDLLLSLNGHKFARFEDLAAFTRSLREGMPLEALTLSVGGERSTRQGQAQGRPLETSAFAQVRYGAAPVSLGKLRTISHIPKSGANKSGKLPTIFWLQGYSCDSQEYPPNSTQAGKRLIDDWTRAGYAVFRVERPNIGDSRASKDCRDLDYEEELALHQQVYRQLLKEDFVDPAQVFLFGHSMGSVTAPLLAQLHQPKGIMVYGVVMRSWLEYFIDHARIQSTYTGSSHVEAEAKLRAMLPVYYGWLEQGLSPQQLKAQHPGWRQLLESGSSDISDGDYMYGRHYKFWQQMNQRSMAAAWSQVSGKVLAMYGEFDLQALHDRDARSIAAVVNESHPGQGSYLLVPGTEHAFMKVGSYQEAAALTEPGRMLPALQERYNPELGRLTVEWLRAAGKP</sequence>
<comment type="caution">
    <text evidence="3">The sequence shown here is derived from an EMBL/GenBank/DDBJ whole genome shotgun (WGS) entry which is preliminary data.</text>
</comment>
<dbReference type="PANTHER" id="PTHR43265:SF1">
    <property type="entry name" value="ESTERASE ESTD"/>
    <property type="match status" value="1"/>
</dbReference>
<dbReference type="SMART" id="SM00228">
    <property type="entry name" value="PDZ"/>
    <property type="match status" value="1"/>
</dbReference>
<accession>A0ABT2YA48</accession>
<evidence type="ECO:0000313" key="4">
    <source>
        <dbReference type="Proteomes" id="UP001209701"/>
    </source>
</evidence>
<feature type="domain" description="PDZ" evidence="2">
    <location>
        <begin position="49"/>
        <end position="95"/>
    </location>
</feature>
<protein>
    <submittedName>
        <fullName evidence="3">PDZ domain-containing protein</fullName>
    </submittedName>
</protein>
<keyword evidence="4" id="KW-1185">Reference proteome</keyword>
<name>A0ABT2YA48_9BURK</name>
<evidence type="ECO:0000313" key="3">
    <source>
        <dbReference type="EMBL" id="MCV2367179.1"/>
    </source>
</evidence>
<dbReference type="InterPro" id="IPR041489">
    <property type="entry name" value="PDZ_6"/>
</dbReference>
<dbReference type="Gene3D" id="2.30.42.10">
    <property type="match status" value="1"/>
</dbReference>
<dbReference type="EMBL" id="JAJIRN010000002">
    <property type="protein sequence ID" value="MCV2367179.1"/>
    <property type="molecule type" value="Genomic_DNA"/>
</dbReference>
<gene>
    <name evidence="3" type="ORF">LNV07_03600</name>
</gene>
<dbReference type="SUPFAM" id="SSF50156">
    <property type="entry name" value="PDZ domain-like"/>
    <property type="match status" value="1"/>
</dbReference>
<reference evidence="3 4" key="1">
    <citation type="submission" date="2021-11" db="EMBL/GenBank/DDBJ databases">
        <authorList>
            <person name="Liang Q."/>
            <person name="Mou H."/>
            <person name="Liu Z."/>
        </authorList>
    </citation>
    <scope>NUCLEOTIDE SEQUENCE [LARGE SCALE GENOMIC DNA]</scope>
    <source>
        <strain evidence="3 4">CHU3</strain>
    </source>
</reference>
<feature type="signal peptide" evidence="1">
    <location>
        <begin position="1"/>
        <end position="27"/>
    </location>
</feature>
<dbReference type="Proteomes" id="UP001209701">
    <property type="component" value="Unassembled WGS sequence"/>
</dbReference>
<keyword evidence="1" id="KW-0732">Signal</keyword>
<evidence type="ECO:0000259" key="2">
    <source>
        <dbReference type="PROSITE" id="PS50106"/>
    </source>
</evidence>
<proteinExistence type="predicted"/>
<dbReference type="PROSITE" id="PS50106">
    <property type="entry name" value="PDZ"/>
    <property type="match status" value="1"/>
</dbReference>
<feature type="chain" id="PRO_5045799559" evidence="1">
    <location>
        <begin position="28"/>
        <end position="481"/>
    </location>
</feature>
<dbReference type="InterPro" id="IPR036034">
    <property type="entry name" value="PDZ_sf"/>
</dbReference>
<dbReference type="InterPro" id="IPR053145">
    <property type="entry name" value="AB_hydrolase_Est10"/>
</dbReference>
<dbReference type="Gene3D" id="3.40.50.1820">
    <property type="entry name" value="alpha/beta hydrolase"/>
    <property type="match status" value="1"/>
</dbReference>
<organism evidence="3 4">
    <name type="scientific">Roseateles oligotrophus</name>
    <dbReference type="NCBI Taxonomy" id="1769250"/>
    <lineage>
        <taxon>Bacteria</taxon>
        <taxon>Pseudomonadati</taxon>
        <taxon>Pseudomonadota</taxon>
        <taxon>Betaproteobacteria</taxon>
        <taxon>Burkholderiales</taxon>
        <taxon>Sphaerotilaceae</taxon>
        <taxon>Roseateles</taxon>
    </lineage>
</organism>
<dbReference type="InterPro" id="IPR001478">
    <property type="entry name" value="PDZ"/>
</dbReference>
<dbReference type="PANTHER" id="PTHR43265">
    <property type="entry name" value="ESTERASE ESTD"/>
    <property type="match status" value="1"/>
</dbReference>
<evidence type="ECO:0000256" key="1">
    <source>
        <dbReference type="SAM" id="SignalP"/>
    </source>
</evidence>
<dbReference type="Pfam" id="PF17820">
    <property type="entry name" value="PDZ_6"/>
    <property type="match status" value="1"/>
</dbReference>
<dbReference type="InterPro" id="IPR029058">
    <property type="entry name" value="AB_hydrolase_fold"/>
</dbReference>
<dbReference type="SUPFAM" id="SSF53474">
    <property type="entry name" value="alpha/beta-Hydrolases"/>
    <property type="match status" value="1"/>
</dbReference>